<dbReference type="InterPro" id="IPR036188">
    <property type="entry name" value="FAD/NAD-bd_sf"/>
</dbReference>
<feature type="domain" description="FAD dependent oxidoreductase central" evidence="6">
    <location>
        <begin position="368"/>
        <end position="422"/>
    </location>
</feature>
<dbReference type="Proteomes" id="UP001239680">
    <property type="component" value="Unassembled WGS sequence"/>
</dbReference>
<organism evidence="7 8">
    <name type="scientific">Pseudogemmobacter lacusdianii</name>
    <dbReference type="NCBI Taxonomy" id="3069608"/>
    <lineage>
        <taxon>Bacteria</taxon>
        <taxon>Pseudomonadati</taxon>
        <taxon>Pseudomonadota</taxon>
        <taxon>Alphaproteobacteria</taxon>
        <taxon>Rhodobacterales</taxon>
        <taxon>Paracoccaceae</taxon>
        <taxon>Pseudogemmobacter</taxon>
    </lineage>
</organism>
<feature type="domain" description="Aminomethyltransferase C-terminal" evidence="5">
    <location>
        <begin position="717"/>
        <end position="794"/>
    </location>
</feature>
<dbReference type="Gene3D" id="2.40.30.110">
    <property type="entry name" value="Aminomethyltransferase beta-barrel domains"/>
    <property type="match status" value="1"/>
</dbReference>
<keyword evidence="8" id="KW-1185">Reference proteome</keyword>
<comment type="similarity">
    <text evidence="1">Belongs to the GcvT family.</text>
</comment>
<evidence type="ECO:0000313" key="8">
    <source>
        <dbReference type="Proteomes" id="UP001239680"/>
    </source>
</evidence>
<evidence type="ECO:0000259" key="3">
    <source>
        <dbReference type="Pfam" id="PF01266"/>
    </source>
</evidence>
<reference evidence="7 8" key="1">
    <citation type="submission" date="2023-08" db="EMBL/GenBank/DDBJ databases">
        <title>Characterization of two Paracoccaceae strains isolated from Phycosphere and proposal of Xinfangfangia lacusdiani sp. nov.</title>
        <authorList>
            <person name="Deng Y."/>
            <person name="Zhang Y.Q."/>
        </authorList>
    </citation>
    <scope>NUCLEOTIDE SEQUENCE [LARGE SCALE GENOMIC DNA]</scope>
    <source>
        <strain evidence="7 8">CPCC 101601</strain>
    </source>
</reference>
<dbReference type="PANTHER" id="PTHR13847:SF187">
    <property type="entry name" value="DIMETHYLGLYCINE DEHYDROGENASE, MITOCHONDRIAL"/>
    <property type="match status" value="1"/>
</dbReference>
<dbReference type="InterPro" id="IPR006222">
    <property type="entry name" value="GCVT_N"/>
</dbReference>
<dbReference type="SUPFAM" id="SSF54373">
    <property type="entry name" value="FAD-linked reductases, C-terminal domain"/>
    <property type="match status" value="1"/>
</dbReference>
<dbReference type="SUPFAM" id="SSF101790">
    <property type="entry name" value="Aminomethyltransferase beta-barrel domain"/>
    <property type="match status" value="1"/>
</dbReference>
<protein>
    <submittedName>
        <fullName evidence="7">FAD-dependent oxidoreductase</fullName>
    </submittedName>
</protein>
<feature type="domain" description="GCVT N-terminal" evidence="4">
    <location>
        <begin position="426"/>
        <end position="695"/>
    </location>
</feature>
<dbReference type="Gene3D" id="3.30.9.10">
    <property type="entry name" value="D-Amino Acid Oxidase, subunit A, domain 2"/>
    <property type="match status" value="1"/>
</dbReference>
<feature type="domain" description="FAD dependent oxidoreductase" evidence="3">
    <location>
        <begin position="6"/>
        <end position="365"/>
    </location>
</feature>
<dbReference type="InterPro" id="IPR013977">
    <property type="entry name" value="GcvT_C"/>
</dbReference>
<keyword evidence="2" id="KW-0560">Oxidoreductase</keyword>
<evidence type="ECO:0000259" key="4">
    <source>
        <dbReference type="Pfam" id="PF01571"/>
    </source>
</evidence>
<dbReference type="Pfam" id="PF16350">
    <property type="entry name" value="FAO_M"/>
    <property type="match status" value="1"/>
</dbReference>
<dbReference type="PANTHER" id="PTHR13847">
    <property type="entry name" value="SARCOSINE DEHYDROGENASE-RELATED"/>
    <property type="match status" value="1"/>
</dbReference>
<evidence type="ECO:0000256" key="2">
    <source>
        <dbReference type="ARBA" id="ARBA00023002"/>
    </source>
</evidence>
<dbReference type="SUPFAM" id="SSF51905">
    <property type="entry name" value="FAD/NAD(P)-binding domain"/>
    <property type="match status" value="1"/>
</dbReference>
<accession>A0ABU0W1Z4</accession>
<gene>
    <name evidence="7" type="ORF">Q9295_16175</name>
</gene>
<dbReference type="Gene3D" id="3.30.70.1400">
    <property type="entry name" value="Aminomethyltransferase beta-barrel domains"/>
    <property type="match status" value="1"/>
</dbReference>
<dbReference type="Gene3D" id="3.50.50.60">
    <property type="entry name" value="FAD/NAD(P)-binding domain"/>
    <property type="match status" value="1"/>
</dbReference>
<dbReference type="SUPFAM" id="SSF103025">
    <property type="entry name" value="Folate-binding domain"/>
    <property type="match status" value="1"/>
</dbReference>
<proteinExistence type="inferred from homology"/>
<dbReference type="EMBL" id="JAVDBT010000018">
    <property type="protein sequence ID" value="MDQ2067913.1"/>
    <property type="molecule type" value="Genomic_DNA"/>
</dbReference>
<evidence type="ECO:0000256" key="1">
    <source>
        <dbReference type="ARBA" id="ARBA00008609"/>
    </source>
</evidence>
<evidence type="ECO:0000259" key="6">
    <source>
        <dbReference type="Pfam" id="PF16350"/>
    </source>
</evidence>
<dbReference type="InterPro" id="IPR027266">
    <property type="entry name" value="TrmE/GcvT-like"/>
</dbReference>
<dbReference type="InterPro" id="IPR032503">
    <property type="entry name" value="FAO_M"/>
</dbReference>
<sequence>MKAKYRVVIIGGGVVGASIAYHLTKLGWTDVAIVERSVLTAGSSWHAAGGIHTLNADPNISALQAYTIDLLPEIEKESGINIGLHLTGGILMARDPDRWDSLRSTYRIMQSMGIDDSQLVTPDEIKAMCPLINTSDLLGGMTSEREGYVDPSGVVHAYARAAKNRGADIIEHNRVISLKQLPSLEWQVETEKGVILAEHVVNAGGLWAKQLGRMVGVELPVTPMEHHYLVTEAIPEIAELPKEMPTVVDLDGFSYMRQEQQGMLLGIYEINHKHWQMDGAPWDYGMELIQEDTDRISDELALAFHRYPVLENAGIRRWVNGAFTFSPDGNPLVGPIRGMRNYWVACGVMAGFLQGGGVGKSLAEWMVHGEAEADIFGMDIARYGKFAENREYIRQTTGQFYSRRFIMTYPNEQLPAGRQLKVPGAYEGMSAAGAVWGANWGLEMPMYFAPKDFAEKPSLRRSNAFDIIGAEARKVRDSAGLLDITGYSRYEVTGEGAEAWLDKIFASRLPKPGRARLAPMLGEDGRLKGDLTVMNWGDGSWWIMGSYYLREWHMRWFGDHMAEGVSLRDISDQVTGFGLSGPKSREILQKLTHQDVGALPLLGCTAMDVGLISARVARMSITGELGYEINCSALEHATLRRILLEAGAEFGMTEFGFASGNALRLEKSFGIWSREFTQGYTAGQTGLDRFIDWNKSGFIGEAAARAEKDGKLSKQVLVTLEVEARDADASGYEPIWQGDKRVGYVTSGGYGHTIGKSLAIAMIDRSCAEVGTVLSTHIVGEECRVTVIPTSPYDPEGKAMRG</sequence>
<name>A0ABU0W1Z4_9RHOB</name>
<evidence type="ECO:0000313" key="7">
    <source>
        <dbReference type="EMBL" id="MDQ2067913.1"/>
    </source>
</evidence>
<dbReference type="Pfam" id="PF08669">
    <property type="entry name" value="GCV_T_C"/>
    <property type="match status" value="1"/>
</dbReference>
<dbReference type="Pfam" id="PF01571">
    <property type="entry name" value="GCV_T"/>
    <property type="match status" value="1"/>
</dbReference>
<dbReference type="InterPro" id="IPR029043">
    <property type="entry name" value="GcvT/YgfZ_C"/>
</dbReference>
<dbReference type="Pfam" id="PF01266">
    <property type="entry name" value="DAO"/>
    <property type="match status" value="1"/>
</dbReference>
<dbReference type="RefSeq" id="WP_306681624.1">
    <property type="nucleotide sequence ID" value="NZ_JAVDBT010000018.1"/>
</dbReference>
<comment type="caution">
    <text evidence="7">The sequence shown here is derived from an EMBL/GenBank/DDBJ whole genome shotgun (WGS) entry which is preliminary data.</text>
</comment>
<evidence type="ECO:0000259" key="5">
    <source>
        <dbReference type="Pfam" id="PF08669"/>
    </source>
</evidence>
<dbReference type="InterPro" id="IPR006076">
    <property type="entry name" value="FAD-dep_OxRdtase"/>
</dbReference>
<dbReference type="Gene3D" id="3.30.1360.120">
    <property type="entry name" value="Probable tRNA modification gtpase trme, domain 1"/>
    <property type="match status" value="1"/>
</dbReference>